<evidence type="ECO:0000256" key="3">
    <source>
        <dbReference type="ARBA" id="ARBA00022679"/>
    </source>
</evidence>
<dbReference type="InterPro" id="IPR012341">
    <property type="entry name" value="6hp_glycosidase-like_sf"/>
</dbReference>
<keyword evidence="3" id="KW-0808">Transferase</keyword>
<proteinExistence type="inferred from homology"/>
<gene>
    <name evidence="7" type="ORF">ACFSRY_16440</name>
</gene>
<evidence type="ECO:0000259" key="5">
    <source>
        <dbReference type="Pfam" id="PF03633"/>
    </source>
</evidence>
<accession>A0ABW5IR83</accession>
<feature type="domain" description="Glycoside hydrolase family 65 N-terminal" evidence="6">
    <location>
        <begin position="8"/>
        <end position="264"/>
    </location>
</feature>
<dbReference type="Gene3D" id="2.70.98.40">
    <property type="entry name" value="Glycoside hydrolase, family 65, N-terminal domain"/>
    <property type="match status" value="1"/>
</dbReference>
<name>A0ABW5IR83_9BACT</name>
<keyword evidence="8" id="KW-1185">Reference proteome</keyword>
<evidence type="ECO:0000259" key="4">
    <source>
        <dbReference type="Pfam" id="PF03632"/>
    </source>
</evidence>
<sequence length="800" mass="92746">MLDWEIIYEDWVPEEQPLREALCTLGNGYFATRGAFEEAEADEKVHYPGTYLGGGYNRAISEVAGKQVENEDLVNWPNWLPLTFRHAGGNWFSLEKVELVKFYQELDMQEGVLRRDIHFRDVEGRETRLVSRRFVSMANPHVAAQVWELTPLNWSGEIEVRTALDGRVTNSGVARYRSLEREHLEPIGADQYDEESIYLLVQTKQSKVRMAQAARTVVVADGKKQEVERHSRAENNYVEQVLKITCSQNQPIGVEKVVLIYTSRDFAISEPLQEALRNIERIVNFEHLLSASSRAWKRMWKRCDLELTCNKEAQSVLRLHVFHLLQTVSPNSIGRDVGVPARGLHGEAYRGHIFWDELFIFPYLNLRLPDLTRALLMYRYRRLPEARYAALEAGYRGAMFPWQSGSNGREESQIVHLNPKSGRWIPDNTFLQRHINAAIAYNVWQYYQATHDKEFLTFYGAELIFEIAQFWSTIAIFSQEKGRYEIRNVVGPDEYHTEYPGSTSPGLNNNAYTNVMAVWVIQCALQVIETIDQSRTEELMNKCSISTDDVERWQHISQRMYVPFIGESDIIAQFEGYEALQEFPWEAYKEKYGEAMRLDRILESENKDVNAYKASKQADVMMLFYLFSSEELLQLFTRLGYNFNTESIPDNVAYYESRTSHGSTLSKIVHSWVLARTDRKRSWVNFEIALMSDVEDVQGGTTPEGIHLGAMAGTVDLIQRCYTGLEIRDDVLWFNPVLPEELGCLNFQIRYRSHWLSLQIMQEKMIITLDRGWTKDVQIGMDGKVYTFNTGDHKEFNIKR</sequence>
<dbReference type="Pfam" id="PF03633">
    <property type="entry name" value="Glyco_hydro_65C"/>
    <property type="match status" value="1"/>
</dbReference>
<dbReference type="InterPro" id="IPR005196">
    <property type="entry name" value="Glyco_hydro_65_N"/>
</dbReference>
<evidence type="ECO:0000259" key="6">
    <source>
        <dbReference type="Pfam" id="PF03636"/>
    </source>
</evidence>
<dbReference type="InterPro" id="IPR011013">
    <property type="entry name" value="Gal_mutarotase_sf_dom"/>
</dbReference>
<comment type="similarity">
    <text evidence="1">Belongs to the glycosyl hydrolase 65 family.</text>
</comment>
<dbReference type="Gene3D" id="1.50.10.10">
    <property type="match status" value="1"/>
</dbReference>
<dbReference type="Proteomes" id="UP001597544">
    <property type="component" value="Unassembled WGS sequence"/>
</dbReference>
<reference evidence="8" key="1">
    <citation type="journal article" date="2019" name="Int. J. Syst. Evol. Microbiol.">
        <title>The Global Catalogue of Microorganisms (GCM) 10K type strain sequencing project: providing services to taxonomists for standard genome sequencing and annotation.</title>
        <authorList>
            <consortium name="The Broad Institute Genomics Platform"/>
            <consortium name="The Broad Institute Genome Sequencing Center for Infectious Disease"/>
            <person name="Wu L."/>
            <person name="Ma J."/>
        </authorList>
    </citation>
    <scope>NUCLEOTIDE SEQUENCE [LARGE SCALE GENOMIC DNA]</scope>
    <source>
        <strain evidence="8">KCTC 42498</strain>
    </source>
</reference>
<dbReference type="RefSeq" id="WP_377510244.1">
    <property type="nucleotide sequence ID" value="NZ_JBHULU010000021.1"/>
</dbReference>
<evidence type="ECO:0000313" key="7">
    <source>
        <dbReference type="EMBL" id="MFD2515463.1"/>
    </source>
</evidence>
<dbReference type="PANTHER" id="PTHR11051:SF8">
    <property type="entry name" value="PROTEIN-GLUCOSYLGALACTOSYLHYDROXYLYSINE GLUCOSIDASE"/>
    <property type="match status" value="1"/>
</dbReference>
<dbReference type="SUPFAM" id="SSF74650">
    <property type="entry name" value="Galactose mutarotase-like"/>
    <property type="match status" value="1"/>
</dbReference>
<keyword evidence="7" id="KW-0378">Hydrolase</keyword>
<dbReference type="PIRSF" id="PIRSF036289">
    <property type="entry name" value="Glycosyl_hydrolase_malt_phosph"/>
    <property type="match status" value="1"/>
</dbReference>
<dbReference type="Gene3D" id="2.60.420.10">
    <property type="entry name" value="Maltose phosphorylase, domain 3"/>
    <property type="match status" value="1"/>
</dbReference>
<organism evidence="7 8">
    <name type="scientific">Pontibacter locisalis</name>
    <dbReference type="NCBI Taxonomy" id="1719035"/>
    <lineage>
        <taxon>Bacteria</taxon>
        <taxon>Pseudomonadati</taxon>
        <taxon>Bacteroidota</taxon>
        <taxon>Cytophagia</taxon>
        <taxon>Cytophagales</taxon>
        <taxon>Hymenobacteraceae</taxon>
        <taxon>Pontibacter</taxon>
    </lineage>
</organism>
<dbReference type="GO" id="GO:0016787">
    <property type="term" value="F:hydrolase activity"/>
    <property type="evidence" value="ECO:0007669"/>
    <property type="project" value="UniProtKB-KW"/>
</dbReference>
<feature type="domain" description="Glycoside hydrolase family 65 C-terminal" evidence="5">
    <location>
        <begin position="725"/>
        <end position="787"/>
    </location>
</feature>
<dbReference type="InterPro" id="IPR017045">
    <property type="entry name" value="Malt_Pase/Glycosyl_Hdrlase"/>
</dbReference>
<dbReference type="InterPro" id="IPR008928">
    <property type="entry name" value="6-hairpin_glycosidase_sf"/>
</dbReference>
<evidence type="ECO:0000256" key="2">
    <source>
        <dbReference type="ARBA" id="ARBA00022676"/>
    </source>
</evidence>
<comment type="caution">
    <text evidence="7">The sequence shown here is derived from an EMBL/GenBank/DDBJ whole genome shotgun (WGS) entry which is preliminary data.</text>
</comment>
<dbReference type="SUPFAM" id="SSF48208">
    <property type="entry name" value="Six-hairpin glycosidases"/>
    <property type="match status" value="1"/>
</dbReference>
<dbReference type="Pfam" id="PF03636">
    <property type="entry name" value="Glyco_hydro_65N"/>
    <property type="match status" value="1"/>
</dbReference>
<dbReference type="InterPro" id="IPR005194">
    <property type="entry name" value="Glyco_hydro_65_C"/>
</dbReference>
<dbReference type="InterPro" id="IPR037018">
    <property type="entry name" value="GH65_N"/>
</dbReference>
<dbReference type="Pfam" id="PF03632">
    <property type="entry name" value="Glyco_hydro_65m"/>
    <property type="match status" value="1"/>
</dbReference>
<evidence type="ECO:0000256" key="1">
    <source>
        <dbReference type="ARBA" id="ARBA00006768"/>
    </source>
</evidence>
<dbReference type="InterPro" id="IPR005195">
    <property type="entry name" value="Glyco_hydro_65_M"/>
</dbReference>
<keyword evidence="2" id="KW-0328">Glycosyltransferase</keyword>
<evidence type="ECO:0000313" key="8">
    <source>
        <dbReference type="Proteomes" id="UP001597544"/>
    </source>
</evidence>
<dbReference type="EMBL" id="JBHULU010000021">
    <property type="protein sequence ID" value="MFD2515463.1"/>
    <property type="molecule type" value="Genomic_DNA"/>
</dbReference>
<dbReference type="PANTHER" id="PTHR11051">
    <property type="entry name" value="GLYCOSYL HYDROLASE-RELATED"/>
    <property type="match status" value="1"/>
</dbReference>
<feature type="domain" description="Glycoside hydrolase family 65 central catalytic" evidence="4">
    <location>
        <begin position="318"/>
        <end position="715"/>
    </location>
</feature>
<protein>
    <submittedName>
        <fullName evidence="7">Glycoside hydrolase family 65 protein</fullName>
    </submittedName>
</protein>